<reference evidence="2 3" key="1">
    <citation type="submission" date="2023-08" db="EMBL/GenBank/DDBJ databases">
        <title>Black Yeasts Isolated from many extreme environments.</title>
        <authorList>
            <person name="Coleine C."/>
            <person name="Stajich J.E."/>
            <person name="Selbmann L."/>
        </authorList>
    </citation>
    <scope>NUCLEOTIDE SEQUENCE [LARGE SCALE GENOMIC DNA]</scope>
    <source>
        <strain evidence="2 3">CCFEE 536</strain>
    </source>
</reference>
<keyword evidence="3" id="KW-1185">Reference proteome</keyword>
<dbReference type="EMBL" id="JAVRRA010017487">
    <property type="protein sequence ID" value="KAK5200469.1"/>
    <property type="molecule type" value="Genomic_DNA"/>
</dbReference>
<evidence type="ECO:0000256" key="1">
    <source>
        <dbReference type="SAM" id="MobiDB-lite"/>
    </source>
</evidence>
<feature type="non-terminal residue" evidence="2">
    <location>
        <position position="1"/>
    </location>
</feature>
<comment type="caution">
    <text evidence="2">The sequence shown here is derived from an EMBL/GenBank/DDBJ whole genome shotgun (WGS) entry which is preliminary data.</text>
</comment>
<sequence length="108" mass="12198">FDFVSVLDRHPDPIFEQGLRLISTNAHHTTTNGNGNGNGVESVDGNGRGLESRLDVRKSWDPAHDVLNFAMYEQSREGAMRLRIQRDVGWVKGELGGYDERWRDASRS</sequence>
<feature type="region of interest" description="Disordered" evidence="1">
    <location>
        <begin position="26"/>
        <end position="49"/>
    </location>
</feature>
<evidence type="ECO:0000313" key="2">
    <source>
        <dbReference type="EMBL" id="KAK5200469.1"/>
    </source>
</evidence>
<protein>
    <submittedName>
        <fullName evidence="2">Uncharacterized protein</fullName>
    </submittedName>
</protein>
<name>A0ABR0LLX5_9PEZI</name>
<proteinExistence type="predicted"/>
<evidence type="ECO:0000313" key="3">
    <source>
        <dbReference type="Proteomes" id="UP001357485"/>
    </source>
</evidence>
<accession>A0ABR0LLX5</accession>
<gene>
    <name evidence="2" type="ORF">LTR16_006066</name>
</gene>
<organism evidence="2 3">
    <name type="scientific">Cryomyces antarcticus</name>
    <dbReference type="NCBI Taxonomy" id="329879"/>
    <lineage>
        <taxon>Eukaryota</taxon>
        <taxon>Fungi</taxon>
        <taxon>Dikarya</taxon>
        <taxon>Ascomycota</taxon>
        <taxon>Pezizomycotina</taxon>
        <taxon>Dothideomycetes</taxon>
        <taxon>Dothideomycetes incertae sedis</taxon>
        <taxon>Cryomyces</taxon>
    </lineage>
</organism>
<dbReference type="Proteomes" id="UP001357485">
    <property type="component" value="Unassembled WGS sequence"/>
</dbReference>